<dbReference type="EMBL" id="FNEM01000006">
    <property type="protein sequence ID" value="SDJ28218.1"/>
    <property type="molecule type" value="Genomic_DNA"/>
</dbReference>
<dbReference type="PROSITE" id="PS51257">
    <property type="entry name" value="PROKAR_LIPOPROTEIN"/>
    <property type="match status" value="1"/>
</dbReference>
<proteinExistence type="predicted"/>
<dbReference type="CDD" id="cd14727">
    <property type="entry name" value="ChanN-like"/>
    <property type="match status" value="1"/>
</dbReference>
<gene>
    <name evidence="3" type="ORF">SAMN04488540_106174</name>
</gene>
<reference evidence="4" key="1">
    <citation type="submission" date="2016-10" db="EMBL/GenBank/DDBJ databases">
        <authorList>
            <person name="Varghese N."/>
            <person name="Submissions S."/>
        </authorList>
    </citation>
    <scope>NUCLEOTIDE SEQUENCE [LARGE SCALE GENOMIC DNA]</scope>
    <source>
        <strain evidence="4">DSM 23317</strain>
    </source>
</reference>
<feature type="domain" description="Haem-binding uptake Tiki superfamily ChaN" evidence="2">
    <location>
        <begin position="58"/>
        <end position="274"/>
    </location>
</feature>
<evidence type="ECO:0000313" key="4">
    <source>
        <dbReference type="Proteomes" id="UP000199527"/>
    </source>
</evidence>
<accession>A0A1G8SG75</accession>
<name>A0A1G8SG75_9GAMM</name>
<evidence type="ECO:0000256" key="1">
    <source>
        <dbReference type="SAM" id="SignalP"/>
    </source>
</evidence>
<keyword evidence="1" id="KW-0732">Signal</keyword>
<dbReference type="SUPFAM" id="SSF159501">
    <property type="entry name" value="EreA/ChaN-like"/>
    <property type="match status" value="1"/>
</dbReference>
<dbReference type="InterPro" id="IPR007314">
    <property type="entry name" value="Cofac_haem-bd_dom"/>
</dbReference>
<evidence type="ECO:0000313" key="3">
    <source>
        <dbReference type="EMBL" id="SDJ28218.1"/>
    </source>
</evidence>
<dbReference type="Proteomes" id="UP000199527">
    <property type="component" value="Unassembled WGS sequence"/>
</dbReference>
<evidence type="ECO:0000259" key="2">
    <source>
        <dbReference type="Pfam" id="PF04187"/>
    </source>
</evidence>
<organism evidence="3 4">
    <name type="scientific">Ferrimonas sediminum</name>
    <dbReference type="NCBI Taxonomy" id="718193"/>
    <lineage>
        <taxon>Bacteria</taxon>
        <taxon>Pseudomonadati</taxon>
        <taxon>Pseudomonadota</taxon>
        <taxon>Gammaproteobacteria</taxon>
        <taxon>Alteromonadales</taxon>
        <taxon>Ferrimonadaceae</taxon>
        <taxon>Ferrimonas</taxon>
    </lineage>
</organism>
<protein>
    <submittedName>
        <fullName evidence="3">Uncharacterized iron-regulated protein</fullName>
    </submittedName>
</protein>
<sequence>MAKWVFSFIYLATMTLLAVVTGGCGNDSGADFYPHQDEALAANRLMSQQGAPLSPEQLLARMQASDVIYLGETHDNPHHHQMQLLALTQLVDAGIRPAIGFEFFFQQQTGWLMDYSLGQGSTLSPDTDGLDERALRRRLGWTHKPQWHYYAPLLRLARQYQLPLFGADLDTGLRLRLSRIDFEQLSSVERRLLPANDLDSDAYQQLMLKTLDQAHCHHANDETLRRLYTTFLLRNEAMADAIVAMRADLTAAQPVVVILGKGHTEFDMGVVERVAHRQPGLRQLNIGLAEGQTPEQLDFSPEAGPKQGEVQFAPAHSIYWVTEGRHHDALQDPCDAFRKHSTMATR</sequence>
<keyword evidence="4" id="KW-1185">Reference proteome</keyword>
<feature type="chain" id="PRO_5011643996" evidence="1">
    <location>
        <begin position="19"/>
        <end position="346"/>
    </location>
</feature>
<dbReference type="AlphaFoldDB" id="A0A1G8SG75"/>
<dbReference type="Pfam" id="PF04187">
    <property type="entry name" value="Cofac_haem_bdg"/>
    <property type="match status" value="1"/>
</dbReference>
<feature type="signal peptide" evidence="1">
    <location>
        <begin position="1"/>
        <end position="18"/>
    </location>
</feature>
<dbReference type="Gene3D" id="3.40.50.11550">
    <property type="match status" value="1"/>
</dbReference>